<evidence type="ECO:0000313" key="2">
    <source>
        <dbReference type="EMBL" id="GEN24962.1"/>
    </source>
</evidence>
<keyword evidence="1" id="KW-1133">Transmembrane helix</keyword>
<name>A0A1M7K9C2_9GAMM</name>
<gene>
    <name evidence="2" type="ORF">HCU01_29110</name>
    <name evidence="3" type="ORF">SAMN05660971_03403</name>
</gene>
<dbReference type="STRING" id="44933.SAMN05660971_03403"/>
<dbReference type="RefSeq" id="WP_073436411.1">
    <property type="nucleotide sequence ID" value="NZ_BJXU01000120.1"/>
</dbReference>
<organism evidence="3 4">
    <name type="scientific">Halomonas cupida</name>
    <dbReference type="NCBI Taxonomy" id="44933"/>
    <lineage>
        <taxon>Bacteria</taxon>
        <taxon>Pseudomonadati</taxon>
        <taxon>Pseudomonadota</taxon>
        <taxon>Gammaproteobacteria</taxon>
        <taxon>Oceanospirillales</taxon>
        <taxon>Halomonadaceae</taxon>
        <taxon>Halomonas</taxon>
    </lineage>
</organism>
<reference evidence="2 5" key="2">
    <citation type="submission" date="2019-07" db="EMBL/GenBank/DDBJ databases">
        <title>Whole genome shotgun sequence of Halomonas cupida NBRC 102219.</title>
        <authorList>
            <person name="Hosoyama A."/>
            <person name="Uohara A."/>
            <person name="Ohji S."/>
            <person name="Ichikawa N."/>
        </authorList>
    </citation>
    <scope>NUCLEOTIDE SEQUENCE [LARGE SCALE GENOMIC DNA]</scope>
    <source>
        <strain evidence="2 5">NBRC 102219</strain>
    </source>
</reference>
<evidence type="ECO:0000313" key="5">
    <source>
        <dbReference type="Proteomes" id="UP000321726"/>
    </source>
</evidence>
<dbReference type="Proteomes" id="UP000321726">
    <property type="component" value="Unassembled WGS sequence"/>
</dbReference>
<evidence type="ECO:0000313" key="4">
    <source>
        <dbReference type="Proteomes" id="UP000184123"/>
    </source>
</evidence>
<evidence type="ECO:0000256" key="1">
    <source>
        <dbReference type="SAM" id="Phobius"/>
    </source>
</evidence>
<dbReference type="AlphaFoldDB" id="A0A1M7K9C2"/>
<dbReference type="Proteomes" id="UP000184123">
    <property type="component" value="Unassembled WGS sequence"/>
</dbReference>
<keyword evidence="5" id="KW-1185">Reference proteome</keyword>
<dbReference type="EMBL" id="FRCA01000010">
    <property type="protein sequence ID" value="SHM61815.1"/>
    <property type="molecule type" value="Genomic_DNA"/>
</dbReference>
<dbReference type="OrthoDB" id="6174417at2"/>
<keyword evidence="1" id="KW-0472">Membrane</keyword>
<keyword evidence="1" id="KW-0812">Transmembrane</keyword>
<evidence type="ECO:0000313" key="3">
    <source>
        <dbReference type="EMBL" id="SHM61815.1"/>
    </source>
</evidence>
<sequence>MAQKSAFDPLRVLAIGSQALGFILIFLLGTRLESPRPWQGLTLAVMLVIALSVALARRYRNNRLQKERDQRRQQLEEE</sequence>
<feature type="transmembrane region" description="Helical" evidence="1">
    <location>
        <begin position="38"/>
        <end position="56"/>
    </location>
</feature>
<reference evidence="3 4" key="1">
    <citation type="submission" date="2016-11" db="EMBL/GenBank/DDBJ databases">
        <authorList>
            <person name="Jaros S."/>
            <person name="Januszkiewicz K."/>
            <person name="Wedrychowicz H."/>
        </authorList>
    </citation>
    <scope>NUCLEOTIDE SEQUENCE [LARGE SCALE GENOMIC DNA]</scope>
    <source>
        <strain evidence="3 4">DSM 4740</strain>
    </source>
</reference>
<accession>A0A1M7K9C2</accession>
<proteinExistence type="predicted"/>
<feature type="transmembrane region" description="Helical" evidence="1">
    <location>
        <begin position="12"/>
        <end position="32"/>
    </location>
</feature>
<protein>
    <submittedName>
        <fullName evidence="3">Uncharacterized protein</fullName>
    </submittedName>
</protein>
<dbReference type="EMBL" id="BJXU01000120">
    <property type="protein sequence ID" value="GEN24962.1"/>
    <property type="molecule type" value="Genomic_DNA"/>
</dbReference>